<comment type="caution">
    <text evidence="2">The sequence shown here is derived from an EMBL/GenBank/DDBJ whole genome shotgun (WGS) entry which is preliminary data.</text>
</comment>
<feature type="region of interest" description="Disordered" evidence="1">
    <location>
        <begin position="45"/>
        <end position="111"/>
    </location>
</feature>
<dbReference type="AlphaFoldDB" id="A0A9Q3F6K0"/>
<name>A0A9Q3F6K0_9BASI</name>
<evidence type="ECO:0000313" key="3">
    <source>
        <dbReference type="Proteomes" id="UP000765509"/>
    </source>
</evidence>
<evidence type="ECO:0000313" key="2">
    <source>
        <dbReference type="EMBL" id="MBW0534528.1"/>
    </source>
</evidence>
<dbReference type="Proteomes" id="UP000765509">
    <property type="component" value="Unassembled WGS sequence"/>
</dbReference>
<reference evidence="2" key="1">
    <citation type="submission" date="2021-03" db="EMBL/GenBank/DDBJ databases">
        <title>Draft genome sequence of rust myrtle Austropuccinia psidii MF-1, a brazilian biotype.</title>
        <authorList>
            <person name="Quecine M.C."/>
            <person name="Pachon D.M.R."/>
            <person name="Bonatelli M.L."/>
            <person name="Correr F.H."/>
            <person name="Franceschini L.M."/>
            <person name="Leite T.F."/>
            <person name="Margarido G.R.A."/>
            <person name="Almeida C.A."/>
            <person name="Ferrarezi J.A."/>
            <person name="Labate C.A."/>
        </authorList>
    </citation>
    <scope>NUCLEOTIDE SEQUENCE</scope>
    <source>
        <strain evidence="2">MF-1</strain>
    </source>
</reference>
<feature type="compositionally biased region" description="Basic and acidic residues" evidence="1">
    <location>
        <begin position="49"/>
        <end position="65"/>
    </location>
</feature>
<sequence>MNYSLHIKSFLGQEKRIELLGGWSPFSRKDNVKKMNNWLKNQSLLSIGQKKELEMTPDMEKEEPVASKSSKTAPEQPKHKPKVPQSKQRGHRNNQGKGKGKANWHRPYPQGYRIPKLEHSALDSVVNMARSLMELTSKQQERMKSTFPQKE</sequence>
<dbReference type="EMBL" id="AVOT02039462">
    <property type="protein sequence ID" value="MBW0534528.1"/>
    <property type="molecule type" value="Genomic_DNA"/>
</dbReference>
<protein>
    <submittedName>
        <fullName evidence="2">Uncharacterized protein</fullName>
    </submittedName>
</protein>
<keyword evidence="3" id="KW-1185">Reference proteome</keyword>
<organism evidence="2 3">
    <name type="scientific">Austropuccinia psidii MF-1</name>
    <dbReference type="NCBI Taxonomy" id="1389203"/>
    <lineage>
        <taxon>Eukaryota</taxon>
        <taxon>Fungi</taxon>
        <taxon>Dikarya</taxon>
        <taxon>Basidiomycota</taxon>
        <taxon>Pucciniomycotina</taxon>
        <taxon>Pucciniomycetes</taxon>
        <taxon>Pucciniales</taxon>
        <taxon>Sphaerophragmiaceae</taxon>
        <taxon>Austropuccinia</taxon>
    </lineage>
</organism>
<gene>
    <name evidence="2" type="ORF">O181_074243</name>
</gene>
<accession>A0A9Q3F6K0</accession>
<evidence type="ECO:0000256" key="1">
    <source>
        <dbReference type="SAM" id="MobiDB-lite"/>
    </source>
</evidence>
<proteinExistence type="predicted"/>
<feature type="compositionally biased region" description="Basic residues" evidence="1">
    <location>
        <begin position="88"/>
        <end position="104"/>
    </location>
</feature>